<dbReference type="GO" id="GO:0016757">
    <property type="term" value="F:glycosyltransferase activity"/>
    <property type="evidence" value="ECO:0007669"/>
    <property type="project" value="UniProtKB-KW"/>
</dbReference>
<dbReference type="EC" id="2.4.-.-" evidence="2"/>
<dbReference type="InterPro" id="IPR001296">
    <property type="entry name" value="Glyco_trans_1"/>
</dbReference>
<evidence type="ECO:0000313" key="3">
    <source>
        <dbReference type="Proteomes" id="UP001262582"/>
    </source>
</evidence>
<comment type="caution">
    <text evidence="2">The sequence shown here is derived from an EMBL/GenBank/DDBJ whole genome shotgun (WGS) entry which is preliminary data.</text>
</comment>
<dbReference type="CDD" id="cd03801">
    <property type="entry name" value="GT4_PimA-like"/>
    <property type="match status" value="1"/>
</dbReference>
<reference evidence="2 3" key="1">
    <citation type="submission" date="2023-09" db="EMBL/GenBank/DDBJ databases">
        <authorList>
            <person name="Rey-Velasco X."/>
        </authorList>
    </citation>
    <scope>NUCLEOTIDE SEQUENCE [LARGE SCALE GENOMIC DNA]</scope>
    <source>
        <strain evidence="2 3">F117</strain>
    </source>
</reference>
<protein>
    <submittedName>
        <fullName evidence="2">Glycosyltransferase family 4 protein</fullName>
        <ecNumber evidence="2">2.4.-.-</ecNumber>
    </submittedName>
</protein>
<dbReference type="Gene3D" id="3.40.50.2000">
    <property type="entry name" value="Glycogen Phosphorylase B"/>
    <property type="match status" value="2"/>
</dbReference>
<keyword evidence="2" id="KW-0808">Transferase</keyword>
<dbReference type="PANTHER" id="PTHR12526:SF630">
    <property type="entry name" value="GLYCOSYLTRANSFERASE"/>
    <property type="match status" value="1"/>
</dbReference>
<sequence>MKFGIITYILHKEGIDGKFYSYSPYISEMNIWMKLADETLIAAPKVSGTASAIETAYSEAGIDFYQIPTLNFTSLGNSFKSLLKMSSVILGILKVMRKADHIHLRCPGNISLIGCFLQIFFPKKPKTVKYAGNWDPKAVQPWSYKLQKKILGNTFISRNVKVLVYGKWPNQSANIVPFFTASFSELEKERINLIKEFQPPFQFLFVGSLVEGKRPGYVVELIEALHNKGIKIKLDIFGDGPLKNDLQKYISLQNLEHVISIRGSVEISELKHAYKKAHFVILPSKSEGWPKAVAEAMFFGCIPIATPVSCVPWMLDNGNRGILIGEELKPALAEIRNYLEDGERLEAVSKAAMQWSQQYTLEKLETELKNVLEG</sequence>
<gene>
    <name evidence="2" type="ORF">RM539_09355</name>
</gene>
<evidence type="ECO:0000313" key="2">
    <source>
        <dbReference type="EMBL" id="MDT0676783.1"/>
    </source>
</evidence>
<dbReference type="Pfam" id="PF00534">
    <property type="entry name" value="Glycos_transf_1"/>
    <property type="match status" value="1"/>
</dbReference>
<keyword evidence="3" id="KW-1185">Reference proteome</keyword>
<dbReference type="SUPFAM" id="SSF53756">
    <property type="entry name" value="UDP-Glycosyltransferase/glycogen phosphorylase"/>
    <property type="match status" value="1"/>
</dbReference>
<dbReference type="RefSeq" id="WP_311503125.1">
    <property type="nucleotide sequence ID" value="NZ_JAVRHK010000005.1"/>
</dbReference>
<organism evidence="2 3">
    <name type="scientific">Autumnicola musiva</name>
    <dbReference type="NCBI Taxonomy" id="3075589"/>
    <lineage>
        <taxon>Bacteria</taxon>
        <taxon>Pseudomonadati</taxon>
        <taxon>Bacteroidota</taxon>
        <taxon>Flavobacteriia</taxon>
        <taxon>Flavobacteriales</taxon>
        <taxon>Flavobacteriaceae</taxon>
        <taxon>Autumnicola</taxon>
    </lineage>
</organism>
<feature type="domain" description="Glycosyl transferase family 1" evidence="1">
    <location>
        <begin position="198"/>
        <end position="354"/>
    </location>
</feature>
<proteinExistence type="predicted"/>
<keyword evidence="2" id="KW-0328">Glycosyltransferase</keyword>
<accession>A0ABU3D5H0</accession>
<name>A0ABU3D5H0_9FLAO</name>
<evidence type="ECO:0000259" key="1">
    <source>
        <dbReference type="Pfam" id="PF00534"/>
    </source>
</evidence>
<dbReference type="PANTHER" id="PTHR12526">
    <property type="entry name" value="GLYCOSYLTRANSFERASE"/>
    <property type="match status" value="1"/>
</dbReference>
<dbReference type="EMBL" id="JAVRHK010000005">
    <property type="protein sequence ID" value="MDT0676783.1"/>
    <property type="molecule type" value="Genomic_DNA"/>
</dbReference>
<dbReference type="Proteomes" id="UP001262582">
    <property type="component" value="Unassembled WGS sequence"/>
</dbReference>